<dbReference type="InterPro" id="IPR039425">
    <property type="entry name" value="RNA_pol_sigma-70-like"/>
</dbReference>
<evidence type="ECO:0000313" key="7">
    <source>
        <dbReference type="EMBL" id="GAA5506337.1"/>
    </source>
</evidence>
<dbReference type="SUPFAM" id="SSF88659">
    <property type="entry name" value="Sigma3 and sigma4 domains of RNA polymerase sigma factors"/>
    <property type="match status" value="1"/>
</dbReference>
<dbReference type="PANTHER" id="PTHR43133:SF51">
    <property type="entry name" value="RNA POLYMERASE SIGMA FACTOR"/>
    <property type="match status" value="1"/>
</dbReference>
<feature type="domain" description="RNA polymerase sigma factor 70 region 4 type 2" evidence="6">
    <location>
        <begin position="116"/>
        <end position="168"/>
    </location>
</feature>
<dbReference type="NCBIfam" id="TIGR02989">
    <property type="entry name" value="Sig-70_gvs1"/>
    <property type="match status" value="1"/>
</dbReference>
<feature type="domain" description="RNA polymerase sigma-70 region 2" evidence="5">
    <location>
        <begin position="30"/>
        <end position="86"/>
    </location>
</feature>
<dbReference type="InterPro" id="IPR036388">
    <property type="entry name" value="WH-like_DNA-bd_sf"/>
</dbReference>
<dbReference type="InterPro" id="IPR013249">
    <property type="entry name" value="RNA_pol_sigma70_r4_t2"/>
</dbReference>
<evidence type="ECO:0000259" key="5">
    <source>
        <dbReference type="Pfam" id="PF04542"/>
    </source>
</evidence>
<evidence type="ECO:0000256" key="3">
    <source>
        <dbReference type="ARBA" id="ARBA00023082"/>
    </source>
</evidence>
<proteinExistence type="inferred from homology"/>
<comment type="similarity">
    <text evidence="1">Belongs to the sigma-70 factor family. ECF subfamily.</text>
</comment>
<evidence type="ECO:0008006" key="9">
    <source>
        <dbReference type="Google" id="ProtNLM"/>
    </source>
</evidence>
<evidence type="ECO:0000256" key="2">
    <source>
        <dbReference type="ARBA" id="ARBA00023015"/>
    </source>
</evidence>
<protein>
    <recommendedName>
        <fullName evidence="9">RNA polymerase sigma factor</fullName>
    </recommendedName>
</protein>
<dbReference type="InterPro" id="IPR014284">
    <property type="entry name" value="RNA_pol_sigma-70_dom"/>
</dbReference>
<dbReference type="SUPFAM" id="SSF88946">
    <property type="entry name" value="Sigma2 domain of RNA polymerase sigma factors"/>
    <property type="match status" value="1"/>
</dbReference>
<evidence type="ECO:0000256" key="1">
    <source>
        <dbReference type="ARBA" id="ARBA00010641"/>
    </source>
</evidence>
<evidence type="ECO:0000313" key="8">
    <source>
        <dbReference type="Proteomes" id="UP001416858"/>
    </source>
</evidence>
<accession>A0ABP9VMB2</accession>
<keyword evidence="8" id="KW-1185">Reference proteome</keyword>
<keyword evidence="3" id="KW-0731">Sigma factor</keyword>
<dbReference type="Gene3D" id="1.10.10.10">
    <property type="entry name" value="Winged helix-like DNA-binding domain superfamily/Winged helix DNA-binding domain"/>
    <property type="match status" value="1"/>
</dbReference>
<dbReference type="PANTHER" id="PTHR43133">
    <property type="entry name" value="RNA POLYMERASE ECF-TYPE SIGMA FACTO"/>
    <property type="match status" value="1"/>
</dbReference>
<dbReference type="Pfam" id="PF04542">
    <property type="entry name" value="Sigma70_r2"/>
    <property type="match status" value="1"/>
</dbReference>
<gene>
    <name evidence="7" type="ORF">Rcae01_01789</name>
</gene>
<name>A0ABP9VMB2_9BACT</name>
<organism evidence="7 8">
    <name type="scientific">Novipirellula caenicola</name>
    <dbReference type="NCBI Taxonomy" id="1536901"/>
    <lineage>
        <taxon>Bacteria</taxon>
        <taxon>Pseudomonadati</taxon>
        <taxon>Planctomycetota</taxon>
        <taxon>Planctomycetia</taxon>
        <taxon>Pirellulales</taxon>
        <taxon>Pirellulaceae</taxon>
        <taxon>Novipirellula</taxon>
    </lineage>
</organism>
<sequence length="183" mass="20716">MGMHTPNSHSADEATFVGQLTECQLPLMLYVRALMPGDHAASDVIQQTNTKIWEKRADFEPGTNFKAWAFAIARFEVLNHRKQQARDARLRFSDELEVTVADELVALDDDLLQRHAALRECMKSLKPESRELLMCRYASAESLAEFSKRVGRSVGGIKVTLHRLRTKLADCIEQRLVATGEME</sequence>
<keyword evidence="2" id="KW-0805">Transcription regulation</keyword>
<dbReference type="InterPro" id="IPR014331">
    <property type="entry name" value="RNA_pol_sigma70_ECF_RHOBA"/>
</dbReference>
<dbReference type="Gene3D" id="1.10.1740.10">
    <property type="match status" value="1"/>
</dbReference>
<dbReference type="EMBL" id="BAABRO010000003">
    <property type="protein sequence ID" value="GAA5506337.1"/>
    <property type="molecule type" value="Genomic_DNA"/>
</dbReference>
<keyword evidence="4" id="KW-0804">Transcription</keyword>
<dbReference type="InterPro" id="IPR013324">
    <property type="entry name" value="RNA_pol_sigma_r3/r4-like"/>
</dbReference>
<dbReference type="InterPro" id="IPR007627">
    <property type="entry name" value="RNA_pol_sigma70_r2"/>
</dbReference>
<evidence type="ECO:0000259" key="6">
    <source>
        <dbReference type="Pfam" id="PF08281"/>
    </source>
</evidence>
<evidence type="ECO:0000256" key="4">
    <source>
        <dbReference type="ARBA" id="ARBA00023163"/>
    </source>
</evidence>
<reference evidence="7 8" key="1">
    <citation type="submission" date="2024-02" db="EMBL/GenBank/DDBJ databases">
        <title>Rhodopirellula caenicola NBRC 110016.</title>
        <authorList>
            <person name="Ichikawa N."/>
            <person name="Katano-Makiyama Y."/>
            <person name="Hidaka K."/>
        </authorList>
    </citation>
    <scope>NUCLEOTIDE SEQUENCE [LARGE SCALE GENOMIC DNA]</scope>
    <source>
        <strain evidence="7 8">NBRC 110016</strain>
    </source>
</reference>
<dbReference type="Proteomes" id="UP001416858">
    <property type="component" value="Unassembled WGS sequence"/>
</dbReference>
<dbReference type="NCBIfam" id="TIGR02937">
    <property type="entry name" value="sigma70-ECF"/>
    <property type="match status" value="1"/>
</dbReference>
<dbReference type="InterPro" id="IPR013325">
    <property type="entry name" value="RNA_pol_sigma_r2"/>
</dbReference>
<dbReference type="Pfam" id="PF08281">
    <property type="entry name" value="Sigma70_r4_2"/>
    <property type="match status" value="1"/>
</dbReference>
<comment type="caution">
    <text evidence="7">The sequence shown here is derived from an EMBL/GenBank/DDBJ whole genome shotgun (WGS) entry which is preliminary data.</text>
</comment>